<gene>
    <name evidence="4" type="ORF">SAMN02745157_4685</name>
</gene>
<dbReference type="PROSITE" id="PS51186">
    <property type="entry name" value="GNAT"/>
    <property type="match status" value="1"/>
</dbReference>
<dbReference type="Proteomes" id="UP000184485">
    <property type="component" value="Unassembled WGS sequence"/>
</dbReference>
<dbReference type="InterPro" id="IPR000182">
    <property type="entry name" value="GNAT_dom"/>
</dbReference>
<keyword evidence="2" id="KW-0012">Acyltransferase</keyword>
<dbReference type="GO" id="GO:0016747">
    <property type="term" value="F:acyltransferase activity, transferring groups other than amino-acyl groups"/>
    <property type="evidence" value="ECO:0007669"/>
    <property type="project" value="InterPro"/>
</dbReference>
<dbReference type="Gene3D" id="3.40.630.30">
    <property type="match status" value="1"/>
</dbReference>
<dbReference type="RefSeq" id="WP_073057973.1">
    <property type="nucleotide sequence ID" value="NZ_FQUP01000007.1"/>
</dbReference>
<name>A0A1M5M590_9HYPH</name>
<organism evidence="4 5">
    <name type="scientific">Kaistia soli DSM 19436</name>
    <dbReference type="NCBI Taxonomy" id="1122133"/>
    <lineage>
        <taxon>Bacteria</taxon>
        <taxon>Pseudomonadati</taxon>
        <taxon>Pseudomonadota</taxon>
        <taxon>Alphaproteobacteria</taxon>
        <taxon>Hyphomicrobiales</taxon>
        <taxon>Kaistiaceae</taxon>
        <taxon>Kaistia</taxon>
    </lineage>
</organism>
<evidence type="ECO:0000259" key="3">
    <source>
        <dbReference type="PROSITE" id="PS51186"/>
    </source>
</evidence>
<keyword evidence="1 4" id="KW-0808">Transferase</keyword>
<dbReference type="CDD" id="cd04301">
    <property type="entry name" value="NAT_SF"/>
    <property type="match status" value="1"/>
</dbReference>
<dbReference type="STRING" id="1122133.SAMN02745157_4685"/>
<protein>
    <submittedName>
        <fullName evidence="4">Protein N-acetyltransferase, RimJ/RimL family</fullName>
    </submittedName>
</protein>
<keyword evidence="5" id="KW-1185">Reference proteome</keyword>
<evidence type="ECO:0000256" key="1">
    <source>
        <dbReference type="ARBA" id="ARBA00022679"/>
    </source>
</evidence>
<dbReference type="EMBL" id="FQUP01000007">
    <property type="protein sequence ID" value="SHG72089.1"/>
    <property type="molecule type" value="Genomic_DNA"/>
</dbReference>
<evidence type="ECO:0000256" key="2">
    <source>
        <dbReference type="ARBA" id="ARBA00023315"/>
    </source>
</evidence>
<sequence length="173" mass="18587">MGDPAIASFELRQLRAPDAEAFRALRLAGLINAPTAFGASPAQEVARPIETVRALLDAAPNAVFGAFVEGRLVGLAGFFRHDGDKARHRGQLWGVYVDPAVRGRGVARRLVEAVIDHARRHVAILEAAVSVGNDHAGALYSVLGFEAYARHPAALMVEGAFIDEILLRLDFRA</sequence>
<feature type="domain" description="N-acetyltransferase" evidence="3">
    <location>
        <begin position="9"/>
        <end position="168"/>
    </location>
</feature>
<proteinExistence type="predicted"/>
<evidence type="ECO:0000313" key="5">
    <source>
        <dbReference type="Proteomes" id="UP000184485"/>
    </source>
</evidence>
<dbReference type="AlphaFoldDB" id="A0A1M5M590"/>
<dbReference type="InterPro" id="IPR016181">
    <property type="entry name" value="Acyl_CoA_acyltransferase"/>
</dbReference>
<dbReference type="SUPFAM" id="SSF55729">
    <property type="entry name" value="Acyl-CoA N-acyltransferases (Nat)"/>
    <property type="match status" value="1"/>
</dbReference>
<dbReference type="OrthoDB" id="336415at2"/>
<accession>A0A1M5M590</accession>
<reference evidence="4 5" key="1">
    <citation type="submission" date="2016-11" db="EMBL/GenBank/DDBJ databases">
        <authorList>
            <person name="Jaros S."/>
            <person name="Januszkiewicz K."/>
            <person name="Wedrychowicz H."/>
        </authorList>
    </citation>
    <scope>NUCLEOTIDE SEQUENCE [LARGE SCALE GENOMIC DNA]</scope>
    <source>
        <strain evidence="4 5">DSM 19436</strain>
    </source>
</reference>
<dbReference type="Pfam" id="PF00583">
    <property type="entry name" value="Acetyltransf_1"/>
    <property type="match status" value="1"/>
</dbReference>
<dbReference type="PANTHER" id="PTHR43877">
    <property type="entry name" value="AMINOALKYLPHOSPHONATE N-ACETYLTRANSFERASE-RELATED-RELATED"/>
    <property type="match status" value="1"/>
</dbReference>
<dbReference type="InterPro" id="IPR050832">
    <property type="entry name" value="Bact_Acetyltransf"/>
</dbReference>
<evidence type="ECO:0000313" key="4">
    <source>
        <dbReference type="EMBL" id="SHG72089.1"/>
    </source>
</evidence>